<dbReference type="PANTHER" id="PTHR30273:SF2">
    <property type="entry name" value="PROTEIN FECR"/>
    <property type="match status" value="1"/>
</dbReference>
<keyword evidence="4" id="KW-1185">Reference proteome</keyword>
<dbReference type="PANTHER" id="PTHR30273">
    <property type="entry name" value="PERIPLASMIC SIGNAL SENSOR AND SIGMA FACTOR ACTIVATOR FECR-RELATED"/>
    <property type="match status" value="1"/>
</dbReference>
<dbReference type="OrthoDB" id="275800at2"/>
<evidence type="ECO:0000259" key="2">
    <source>
        <dbReference type="Pfam" id="PF04773"/>
    </source>
</evidence>
<reference evidence="3 4" key="1">
    <citation type="submission" date="2019-02" db="EMBL/GenBank/DDBJ databases">
        <title>Deep-cultivation of Planctomycetes and their phenomic and genomic characterization uncovers novel biology.</title>
        <authorList>
            <person name="Wiegand S."/>
            <person name="Jogler M."/>
            <person name="Boedeker C."/>
            <person name="Pinto D."/>
            <person name="Vollmers J."/>
            <person name="Rivas-Marin E."/>
            <person name="Kohn T."/>
            <person name="Peeters S.H."/>
            <person name="Heuer A."/>
            <person name="Rast P."/>
            <person name="Oberbeckmann S."/>
            <person name="Bunk B."/>
            <person name="Jeske O."/>
            <person name="Meyerdierks A."/>
            <person name="Storesund J.E."/>
            <person name="Kallscheuer N."/>
            <person name="Luecker S."/>
            <person name="Lage O.M."/>
            <person name="Pohl T."/>
            <person name="Merkel B.J."/>
            <person name="Hornburger P."/>
            <person name="Mueller R.-W."/>
            <person name="Bruemmer F."/>
            <person name="Labrenz M."/>
            <person name="Spormann A.M."/>
            <person name="Op den Camp H."/>
            <person name="Overmann J."/>
            <person name="Amann R."/>
            <person name="Jetten M.S.M."/>
            <person name="Mascher T."/>
            <person name="Medema M.H."/>
            <person name="Devos D.P."/>
            <person name="Kaster A.-K."/>
            <person name="Ovreas L."/>
            <person name="Rohde M."/>
            <person name="Galperin M.Y."/>
            <person name="Jogler C."/>
        </authorList>
    </citation>
    <scope>NUCLEOTIDE SEQUENCE [LARGE SCALE GENOMIC DNA]</scope>
    <source>
        <strain evidence="3 4">V22</strain>
    </source>
</reference>
<evidence type="ECO:0000313" key="4">
    <source>
        <dbReference type="Proteomes" id="UP000319976"/>
    </source>
</evidence>
<name>A0A517TAJ5_9PLAN</name>
<feature type="domain" description="FecR protein" evidence="2">
    <location>
        <begin position="148"/>
        <end position="229"/>
    </location>
</feature>
<dbReference type="InterPro" id="IPR006860">
    <property type="entry name" value="FecR"/>
</dbReference>
<keyword evidence="1" id="KW-0812">Transmembrane</keyword>
<dbReference type="KEGG" id="chya:V22_26450"/>
<dbReference type="InterPro" id="IPR012373">
    <property type="entry name" value="Ferrdict_sens_TM"/>
</dbReference>
<evidence type="ECO:0000313" key="3">
    <source>
        <dbReference type="EMBL" id="QDT65392.1"/>
    </source>
</evidence>
<feature type="transmembrane region" description="Helical" evidence="1">
    <location>
        <begin position="84"/>
        <end position="105"/>
    </location>
</feature>
<dbReference type="GO" id="GO:0016989">
    <property type="term" value="F:sigma factor antagonist activity"/>
    <property type="evidence" value="ECO:0007669"/>
    <property type="project" value="TreeGrafter"/>
</dbReference>
<dbReference type="Proteomes" id="UP000319976">
    <property type="component" value="Chromosome"/>
</dbReference>
<sequence>MVESSQQDFRHLKQLAEAVCSGNATADHFAELSGLLERDIHCCQWYLSYLDTHATLGHLEHEIDPKFVSRLITPKSNIKHTSRWLMGAVASMSAVLLICLCYFGYLTFNKPITVGWVVDVSADAKWEGMELFPGGPVFKSSHLQLTQGKVSLNLNNGTRVELTAPLSLLLNSDRDLYLFDGQVAARVSEKDKGFIVTTQDAEITDLGTEFLVRRDPSLGTEVAVSDGEVTAALFNPDGSIKEVLQLSAGQAARLDRGLQIAREFAIGSEFLQIFHEIDSRIGVKRMGGQLRSAGESVTELTPGKQQTADHILLVPEKTGIVLSTDEPLTLNSAHGHITLSPGTRFDSYLVHYDPGALNQVGPVGKISFQNRVLAVVTGSDDLAKLDSICAIPGTTFTPEKYRGLEHIGTDDEVTLSDDGMQVSFDLHLEAPNYFDQFRILVLRN</sequence>
<keyword evidence="1" id="KW-1133">Transmembrane helix</keyword>
<protein>
    <submittedName>
        <fullName evidence="3">FecR protein</fullName>
    </submittedName>
</protein>
<keyword evidence="1" id="KW-0472">Membrane</keyword>
<evidence type="ECO:0000256" key="1">
    <source>
        <dbReference type="SAM" id="Phobius"/>
    </source>
</evidence>
<organism evidence="3 4">
    <name type="scientific">Calycomorphotria hydatis</name>
    <dbReference type="NCBI Taxonomy" id="2528027"/>
    <lineage>
        <taxon>Bacteria</taxon>
        <taxon>Pseudomonadati</taxon>
        <taxon>Planctomycetota</taxon>
        <taxon>Planctomycetia</taxon>
        <taxon>Planctomycetales</taxon>
        <taxon>Planctomycetaceae</taxon>
        <taxon>Calycomorphotria</taxon>
    </lineage>
</organism>
<dbReference type="Gene3D" id="2.60.120.1440">
    <property type="match status" value="1"/>
</dbReference>
<gene>
    <name evidence="3" type="ORF">V22_26450</name>
</gene>
<dbReference type="Pfam" id="PF04773">
    <property type="entry name" value="FecR"/>
    <property type="match status" value="1"/>
</dbReference>
<proteinExistence type="predicted"/>
<dbReference type="AlphaFoldDB" id="A0A517TAJ5"/>
<accession>A0A517TAJ5</accession>
<dbReference type="RefSeq" id="WP_145263348.1">
    <property type="nucleotide sequence ID" value="NZ_CP036316.1"/>
</dbReference>
<dbReference type="EMBL" id="CP036316">
    <property type="protein sequence ID" value="QDT65392.1"/>
    <property type="molecule type" value="Genomic_DNA"/>
</dbReference>